<evidence type="ECO:0008006" key="4">
    <source>
        <dbReference type="Google" id="ProtNLM"/>
    </source>
</evidence>
<dbReference type="Proteomes" id="UP000654108">
    <property type="component" value="Unassembled WGS sequence"/>
</dbReference>
<protein>
    <recommendedName>
        <fullName evidence="4">Outer membrane protein beta-barrel domain-containing protein</fullName>
    </recommendedName>
</protein>
<feature type="chain" id="PRO_5037978558" description="Outer membrane protein beta-barrel domain-containing protein" evidence="1">
    <location>
        <begin position="21"/>
        <end position="321"/>
    </location>
</feature>
<sequence>MRASLSAIAVLSLIATPAVAADIADMRPPPDQPPQSQESPLRFEAGLRYWLSWGRQEAGFAVPNLGDVTLNSDDTTHIVEAYGRVDDLYTSTFLKGQAGIGLATTGTYDIAPAGSGSIGTGSRIGYAGIDYGWMPLGQMDGPAALGGFVGYTYWKDAPDIGTGQVAATFGPGGAPTSFSAAQDDFDIHALRIGLRGTADMGAFDIQGEVAAVPYAHVSGALGGSSPNGFVFPALPGVPVYENQQTKLSGWGYGVMTEAMLGFHPTDNLTVRVGGRAWYLQGKLDAVFNGTAGGTNQPSMDLTSTFASIFRYGALVEVSGRF</sequence>
<dbReference type="AlphaFoldDB" id="A0A927FWH2"/>
<comment type="caution">
    <text evidence="2">The sequence shown here is derived from an EMBL/GenBank/DDBJ whole genome shotgun (WGS) entry which is preliminary data.</text>
</comment>
<proteinExistence type="predicted"/>
<feature type="signal peptide" evidence="1">
    <location>
        <begin position="1"/>
        <end position="20"/>
    </location>
</feature>
<evidence type="ECO:0000256" key="1">
    <source>
        <dbReference type="SAM" id="SignalP"/>
    </source>
</evidence>
<dbReference type="RefSeq" id="WP_191774089.1">
    <property type="nucleotide sequence ID" value="NZ_JACYFU010000002.1"/>
</dbReference>
<keyword evidence="1" id="KW-0732">Signal</keyword>
<accession>A0A927FWH2</accession>
<organism evidence="2 3">
    <name type="scientific">Devosia oryzisoli</name>
    <dbReference type="NCBI Taxonomy" id="2774138"/>
    <lineage>
        <taxon>Bacteria</taxon>
        <taxon>Pseudomonadati</taxon>
        <taxon>Pseudomonadota</taxon>
        <taxon>Alphaproteobacteria</taxon>
        <taxon>Hyphomicrobiales</taxon>
        <taxon>Devosiaceae</taxon>
        <taxon>Devosia</taxon>
    </lineage>
</organism>
<evidence type="ECO:0000313" key="2">
    <source>
        <dbReference type="EMBL" id="MBD8065286.1"/>
    </source>
</evidence>
<keyword evidence="3" id="KW-1185">Reference proteome</keyword>
<dbReference type="EMBL" id="JACYFU010000002">
    <property type="protein sequence ID" value="MBD8065286.1"/>
    <property type="molecule type" value="Genomic_DNA"/>
</dbReference>
<reference evidence="2" key="1">
    <citation type="submission" date="2020-09" db="EMBL/GenBank/DDBJ databases">
        <title>Genome seq and assembly of Devosia sp.</title>
        <authorList>
            <person name="Chhetri G."/>
        </authorList>
    </citation>
    <scope>NUCLEOTIDE SEQUENCE</scope>
    <source>
        <strain evidence="2">PTR5</strain>
    </source>
</reference>
<gene>
    <name evidence="2" type="ORF">IC608_07355</name>
</gene>
<evidence type="ECO:0000313" key="3">
    <source>
        <dbReference type="Proteomes" id="UP000654108"/>
    </source>
</evidence>
<name>A0A927FWH2_9HYPH</name>